<dbReference type="InterPro" id="IPR058060">
    <property type="entry name" value="HYC_CC_PP"/>
</dbReference>
<organism evidence="1 2">
    <name type="scientific">Chitinophaga jiangningensis</name>
    <dbReference type="NCBI Taxonomy" id="1419482"/>
    <lineage>
        <taxon>Bacteria</taxon>
        <taxon>Pseudomonadati</taxon>
        <taxon>Bacteroidota</taxon>
        <taxon>Chitinophagia</taxon>
        <taxon>Chitinophagales</taxon>
        <taxon>Chitinophagaceae</taxon>
        <taxon>Chitinophaga</taxon>
    </lineage>
</organism>
<keyword evidence="2" id="KW-1185">Reference proteome</keyword>
<accession>A0A1M6VHW3</accession>
<dbReference type="EMBL" id="FRBL01000001">
    <property type="protein sequence ID" value="SHK81147.1"/>
    <property type="molecule type" value="Genomic_DNA"/>
</dbReference>
<dbReference type="Pfam" id="PF26622">
    <property type="entry name" value="DUF8199"/>
    <property type="match status" value="1"/>
</dbReference>
<proteinExistence type="predicted"/>
<dbReference type="InterPro" id="IPR058512">
    <property type="entry name" value="DUF8199"/>
</dbReference>
<reference evidence="1 2" key="1">
    <citation type="submission" date="2016-11" db="EMBL/GenBank/DDBJ databases">
        <authorList>
            <person name="Jaros S."/>
            <person name="Januszkiewicz K."/>
            <person name="Wedrychowicz H."/>
        </authorList>
    </citation>
    <scope>NUCLEOTIDE SEQUENCE [LARGE SCALE GENOMIC DNA]</scope>
    <source>
        <strain evidence="1 2">DSM 27406</strain>
    </source>
</reference>
<gene>
    <name evidence="1" type="ORF">SAMN05444266_101218</name>
</gene>
<dbReference type="STRING" id="1419482.SAMN05444266_101218"/>
<dbReference type="NCBIfam" id="NF047658">
    <property type="entry name" value="HYC_CC_PP"/>
    <property type="match status" value="1"/>
</dbReference>
<evidence type="ECO:0000313" key="2">
    <source>
        <dbReference type="Proteomes" id="UP000184420"/>
    </source>
</evidence>
<name>A0A1M6VHW3_9BACT</name>
<evidence type="ECO:0000313" key="1">
    <source>
        <dbReference type="EMBL" id="SHK81147.1"/>
    </source>
</evidence>
<sequence>MRSRQNGVHLYRNMKKFFAILFAALYITLTSGFAVNVHYCMGKLASVDLQSAPADYCGKCKKSVKNMGCCKDEFKFCKVTESHHGAAAVIQDFTAVADMQLPVRVLPQPVIVSLHPALQAVPHGPPDQRDVPLFLQNCTFLI</sequence>
<protein>
    <submittedName>
        <fullName evidence="1">Uncharacterized protein</fullName>
    </submittedName>
</protein>
<dbReference type="AlphaFoldDB" id="A0A1M6VHW3"/>
<dbReference type="Proteomes" id="UP000184420">
    <property type="component" value="Unassembled WGS sequence"/>
</dbReference>